<dbReference type="PANTHER" id="PTHR38887">
    <property type="entry name" value="CHROMOSOME 21, WHOLE GENOME SHOTGUN SEQUENCE"/>
    <property type="match status" value="1"/>
</dbReference>
<feature type="compositionally biased region" description="Low complexity" evidence="1">
    <location>
        <begin position="39"/>
        <end position="52"/>
    </location>
</feature>
<dbReference type="PANTHER" id="PTHR38887:SF1">
    <property type="entry name" value="RAS MODIFICATION PROTEIN ERF4"/>
    <property type="match status" value="1"/>
</dbReference>
<feature type="compositionally biased region" description="Basic and acidic residues" evidence="1">
    <location>
        <begin position="123"/>
        <end position="145"/>
    </location>
</feature>
<evidence type="ECO:0000313" key="3">
    <source>
        <dbReference type="Proteomes" id="UP000462212"/>
    </source>
</evidence>
<reference evidence="2 3" key="1">
    <citation type="submission" date="2018-05" db="EMBL/GenBank/DDBJ databases">
        <title>Genome sequencing and assembly of the regulated plant pathogen Lachnellula willkommii and related sister species for the development of diagnostic species identification markers.</title>
        <authorList>
            <person name="Giroux E."/>
            <person name="Bilodeau G."/>
        </authorList>
    </citation>
    <scope>NUCLEOTIDE SEQUENCE [LARGE SCALE GENOMIC DNA]</scope>
    <source>
        <strain evidence="2 3">CBS 197.66</strain>
    </source>
</reference>
<accession>A0A8H8UES5</accession>
<dbReference type="Pfam" id="PF15496">
    <property type="entry name" value="DUF4646"/>
    <property type="match status" value="1"/>
</dbReference>
<dbReference type="InterPro" id="IPR053221">
    <property type="entry name" value="Burnettramic_acid_biosynth"/>
</dbReference>
<feature type="compositionally biased region" description="Acidic residues" evidence="1">
    <location>
        <begin position="226"/>
        <end position="235"/>
    </location>
</feature>
<feature type="compositionally biased region" description="Low complexity" evidence="1">
    <location>
        <begin position="641"/>
        <end position="660"/>
    </location>
</feature>
<feature type="compositionally biased region" description="Basic and acidic residues" evidence="1">
    <location>
        <begin position="630"/>
        <end position="639"/>
    </location>
</feature>
<dbReference type="Proteomes" id="UP000462212">
    <property type="component" value="Unassembled WGS sequence"/>
</dbReference>
<comment type="caution">
    <text evidence="2">The sequence shown here is derived from an EMBL/GenBank/DDBJ whole genome shotgun (WGS) entry which is preliminary data.</text>
</comment>
<evidence type="ECO:0000313" key="2">
    <source>
        <dbReference type="EMBL" id="TVY41442.1"/>
    </source>
</evidence>
<feature type="compositionally biased region" description="Polar residues" evidence="1">
    <location>
        <begin position="186"/>
        <end position="196"/>
    </location>
</feature>
<name>A0A8H8UES5_9HELO</name>
<feature type="compositionally biased region" description="Basic and acidic residues" evidence="1">
    <location>
        <begin position="53"/>
        <end position="84"/>
    </location>
</feature>
<gene>
    <name evidence="2" type="ORF">LSUB1_G002287</name>
</gene>
<feature type="compositionally biased region" description="Basic residues" evidence="1">
    <location>
        <begin position="23"/>
        <end position="34"/>
    </location>
</feature>
<feature type="compositionally biased region" description="Basic and acidic residues" evidence="1">
    <location>
        <begin position="162"/>
        <end position="181"/>
    </location>
</feature>
<proteinExistence type="predicted"/>
<feature type="region of interest" description="Disordered" evidence="1">
    <location>
        <begin position="1"/>
        <end position="235"/>
    </location>
</feature>
<evidence type="ECO:0000256" key="1">
    <source>
        <dbReference type="SAM" id="MobiDB-lite"/>
    </source>
</evidence>
<feature type="compositionally biased region" description="Polar residues" evidence="1">
    <location>
        <begin position="112"/>
        <end position="122"/>
    </location>
</feature>
<protein>
    <submittedName>
        <fullName evidence="2">Uncharacterized protein</fullName>
    </submittedName>
</protein>
<feature type="compositionally biased region" description="Basic and acidic residues" evidence="1">
    <location>
        <begin position="591"/>
        <end position="600"/>
    </location>
</feature>
<feature type="compositionally biased region" description="Polar residues" evidence="1">
    <location>
        <begin position="560"/>
        <end position="581"/>
    </location>
</feature>
<organism evidence="2 3">
    <name type="scientific">Lachnellula subtilissima</name>
    <dbReference type="NCBI Taxonomy" id="602034"/>
    <lineage>
        <taxon>Eukaryota</taxon>
        <taxon>Fungi</taxon>
        <taxon>Dikarya</taxon>
        <taxon>Ascomycota</taxon>
        <taxon>Pezizomycotina</taxon>
        <taxon>Leotiomycetes</taxon>
        <taxon>Helotiales</taxon>
        <taxon>Lachnaceae</taxon>
        <taxon>Lachnellula</taxon>
    </lineage>
</organism>
<dbReference type="OrthoDB" id="3433125at2759"/>
<dbReference type="AlphaFoldDB" id="A0A8H8UES5"/>
<feature type="region of interest" description="Disordered" evidence="1">
    <location>
        <begin position="628"/>
        <end position="713"/>
    </location>
</feature>
<feature type="compositionally biased region" description="Polar residues" evidence="1">
    <location>
        <begin position="677"/>
        <end position="713"/>
    </location>
</feature>
<feature type="region of interest" description="Disordered" evidence="1">
    <location>
        <begin position="249"/>
        <end position="283"/>
    </location>
</feature>
<feature type="compositionally biased region" description="Pro residues" evidence="1">
    <location>
        <begin position="99"/>
        <end position="110"/>
    </location>
</feature>
<dbReference type="EMBL" id="QGMJ01000137">
    <property type="protein sequence ID" value="TVY41442.1"/>
    <property type="molecule type" value="Genomic_DNA"/>
</dbReference>
<feature type="compositionally biased region" description="Basic and acidic residues" evidence="1">
    <location>
        <begin position="198"/>
        <end position="219"/>
    </location>
</feature>
<sequence>MRARREARREDRRDDDYDDGGGRRRGGRRERKKGGGLISGLASGIGLLSESIQAHKEGKEEKMRPEGGLRQDIPYRQREDRRDGPGPGPGPGPGQNMNGPPPAYDAPNYPPRQNNYSQGQNSGDREQRYPDEERGGYDRPFEAERMGPSQDQGERMGSGQYSDEKASQNPFGDDRSDRGEPASHNPYRNQMPSPGQHQGERSFQDERSSPSQYPDEKASASRGLAPEDEAEDELEDDWALDEAQDELRSPIEENGPPPTGDDFLSHHPPPGYSEQAPRERQRLPFPVVIPQRRPKDRSRGFIRAYAPVLENCGIDQATWLEFLDSFEKNSTANPWIKTVNFAALATIPLPMAIGSAVGYAIRKGTEVAIEVQGRERTNKFLAKINDEFFRPRGLFCLIMTWNPASSNHVEAVDLNATIASRTKPASMTSKLRQSDGITHGEWQFPETAPLVFPTLDKLASQTGEDAEKKLGKMARSRDFVAGYFDRRATAEYASQNPNSMLANVPQAKFTSRYSDPNHPASSGGLIALVTGGKIAGRSGGRGGLIGGLASAAKNYGQKPDPQQSQSRNQGYGDQEENQYSRNYKGRRGGRRDRSPKEKRGGMLTGNMKKFLNQNVMYMMVVNMPTEEEMANGKRADDASHSSGGQQQQQYNDRPQYSNGQQYGGGQHGGQQSNSQYDNGYTPQQQYGPPRQSNPQYDNEYPPQQQQSGGSYRY</sequence>
<keyword evidence="3" id="KW-1185">Reference proteome</keyword>
<feature type="region of interest" description="Disordered" evidence="1">
    <location>
        <begin position="552"/>
        <end position="607"/>
    </location>
</feature>
<dbReference type="InterPro" id="IPR028018">
    <property type="entry name" value="DUF4646"/>
</dbReference>